<dbReference type="AlphaFoldDB" id="A0A6H1P1U9"/>
<sequence>MESLTHNLAFELAPLGIHVNVISPGPIMTPFWDELMPPGPERDQFTAALAKKEVPMQRMGTAEDIAGVCLFLASGLSDYVTGQKIFVGGGMGNILSHNSTFLSSDENKQVNK</sequence>
<dbReference type="InterPro" id="IPR036291">
    <property type="entry name" value="NAD(P)-bd_dom_sf"/>
</dbReference>
<evidence type="ECO:0000313" key="3">
    <source>
        <dbReference type="EMBL" id="QIZ07498.1"/>
    </source>
</evidence>
<dbReference type="Gene3D" id="3.40.50.720">
    <property type="entry name" value="NAD(P)-binding Rossmann-like Domain"/>
    <property type="match status" value="1"/>
</dbReference>
<comment type="similarity">
    <text evidence="1">Belongs to the short-chain dehydrogenases/reductases (SDR) family.</text>
</comment>
<dbReference type="PRINTS" id="PR00081">
    <property type="entry name" value="GDHRDH"/>
</dbReference>
<dbReference type="EMBL" id="CP051128">
    <property type="protein sequence ID" value="QIZ07498.1"/>
    <property type="molecule type" value="Genomic_DNA"/>
</dbReference>
<name>A0A6H1P1U9_PRIMG</name>
<dbReference type="CDD" id="cd05233">
    <property type="entry name" value="SDR_c"/>
    <property type="match status" value="1"/>
</dbReference>
<dbReference type="InterPro" id="IPR002347">
    <property type="entry name" value="SDR_fam"/>
</dbReference>
<evidence type="ECO:0000313" key="4">
    <source>
        <dbReference type="Proteomes" id="UP000501868"/>
    </source>
</evidence>
<organism evidence="3 4">
    <name type="scientific">Priestia megaterium</name>
    <name type="common">Bacillus megaterium</name>
    <dbReference type="NCBI Taxonomy" id="1404"/>
    <lineage>
        <taxon>Bacteria</taxon>
        <taxon>Bacillati</taxon>
        <taxon>Bacillota</taxon>
        <taxon>Bacilli</taxon>
        <taxon>Bacillales</taxon>
        <taxon>Bacillaceae</taxon>
        <taxon>Priestia</taxon>
    </lineage>
</organism>
<dbReference type="GO" id="GO:0016491">
    <property type="term" value="F:oxidoreductase activity"/>
    <property type="evidence" value="ECO:0007669"/>
    <property type="project" value="UniProtKB-KW"/>
</dbReference>
<proteinExistence type="inferred from homology"/>
<dbReference type="Pfam" id="PF13561">
    <property type="entry name" value="adh_short_C2"/>
    <property type="match status" value="1"/>
</dbReference>
<reference evidence="3 4" key="1">
    <citation type="submission" date="2020-04" db="EMBL/GenBank/DDBJ databases">
        <title>Genome-Wide Identification of 5-Methylcytosine Sites in Bacterial Genomes By High-Throughput Sequencing of MspJI Restriction Fragments.</title>
        <authorList>
            <person name="Wu V."/>
        </authorList>
    </citation>
    <scope>NUCLEOTIDE SEQUENCE [LARGE SCALE GENOMIC DNA]</scope>
    <source>
        <strain evidence="3 4">S2</strain>
    </source>
</reference>
<protein>
    <submittedName>
        <fullName evidence="3">SDR family oxidoreductase</fullName>
    </submittedName>
</protein>
<dbReference type="PANTHER" id="PTHR24321">
    <property type="entry name" value="DEHYDROGENASES, SHORT CHAIN"/>
    <property type="match status" value="1"/>
</dbReference>
<dbReference type="Proteomes" id="UP000501868">
    <property type="component" value="Chromosome"/>
</dbReference>
<evidence type="ECO:0000256" key="1">
    <source>
        <dbReference type="ARBA" id="ARBA00006484"/>
    </source>
</evidence>
<dbReference type="PANTHER" id="PTHR24321:SF8">
    <property type="entry name" value="ESTRADIOL 17-BETA-DEHYDROGENASE 8-RELATED"/>
    <property type="match status" value="1"/>
</dbReference>
<reference evidence="3 4" key="2">
    <citation type="submission" date="2020-04" db="EMBL/GenBank/DDBJ databases">
        <authorList>
            <person name="Fomenkov A."/>
            <person name="Anton B.P."/>
            <person name="Roberts R.J."/>
        </authorList>
    </citation>
    <scope>NUCLEOTIDE SEQUENCE [LARGE SCALE GENOMIC DNA]</scope>
    <source>
        <strain evidence="3 4">S2</strain>
    </source>
</reference>
<dbReference type="SUPFAM" id="SSF51735">
    <property type="entry name" value="NAD(P)-binding Rossmann-fold domains"/>
    <property type="match status" value="1"/>
</dbReference>
<evidence type="ECO:0000256" key="2">
    <source>
        <dbReference type="ARBA" id="ARBA00023002"/>
    </source>
</evidence>
<gene>
    <name evidence="3" type="ORF">HFZ78_12805</name>
</gene>
<keyword evidence="2" id="KW-0560">Oxidoreductase</keyword>
<accession>A0A6H1P1U9</accession>